<reference evidence="6 7" key="1">
    <citation type="submission" date="2016-11" db="EMBL/GenBank/DDBJ databases">
        <authorList>
            <person name="Jaros S."/>
            <person name="Januszkiewicz K."/>
            <person name="Wedrychowicz H."/>
        </authorList>
    </citation>
    <scope>NUCLEOTIDE SEQUENCE [LARGE SCALE GENOMIC DNA]</scope>
    <source>
        <strain evidence="6 7">DSM 21758</strain>
    </source>
</reference>
<dbReference type="CDD" id="cd06575">
    <property type="entry name" value="PASTA_Pbp2x-like_2"/>
    <property type="match status" value="1"/>
</dbReference>
<evidence type="ECO:0000259" key="5">
    <source>
        <dbReference type="PROSITE" id="PS51178"/>
    </source>
</evidence>
<evidence type="ECO:0000256" key="3">
    <source>
        <dbReference type="ARBA" id="ARBA00023136"/>
    </source>
</evidence>
<dbReference type="GO" id="GO:0008658">
    <property type="term" value="F:penicillin binding"/>
    <property type="evidence" value="ECO:0007669"/>
    <property type="project" value="InterPro"/>
</dbReference>
<keyword evidence="7" id="KW-1185">Reference proteome</keyword>
<dbReference type="AlphaFoldDB" id="A0A1M6KPZ9"/>
<dbReference type="CDD" id="cd06576">
    <property type="entry name" value="PASTA_Pbp2x-like_1"/>
    <property type="match status" value="1"/>
</dbReference>
<sequence length="730" mass="80596">MKERIYRDKSTIKRRMYIVICCLIITLFILTLRLSYIMIFKSTEYAKMAADQWTSEVKIDARRGRILDRNNKELAVSANVYRIDFDLNAIRSYCQKNNTNTDEIANKISKAVGIDKPEVLKKLEFKLPSGANAGAATLVRRIEKEDADKVKELKINGVLISPDTKRYYPNNNFLAQVLGTTNSDGKGLGGVEYVYDKALSGTPGLRLTEIDRRSEELPYTISRFTRPVDGKDVTLTVDEKIQGFAEKAAEIALNDNKAKAVSVIVMNPKTGEVLAMANKPDFNPNKPYEGAENFEGSTAKDKIQKMWRNRCVSDTFEPGSIFKVITSIGAMEEGIGGGSEKYNCGGSIKVLNRTIKCWKRTGHGTQPFPDIIKNSCNVGFVELGKAMGKEKLNAYIKKFGLGKVSGVDLPGEAKGIVKKTENITDVDLATIAFGQTNTVNPVQFMTAFNAIANGGTLIQPHVMKDISHADDNGKRILDYAFNPKTERVVSEEKTRLLRTYLERVVTEGSAKRTFIDGYHIAGKTGTAQKVINGVYAPGKYISSFMGMAPCDDPKVTVMVSIDEPSNGEYYAGLVTTPAAKILFTDIFNYLDPDSVKDEVNKSLGNDVLIPEVRGKNVNEVKKILKDLKLNFEIQGEGEYINDITPKPGCTVKEGAKINLYTGATATYNKEVVVPDVIGYTKEGAIKIFNKLGIKASFEGEGLIEEMSSEPNEVISKDTEVKCKLDTDLDD</sequence>
<dbReference type="SUPFAM" id="SSF54184">
    <property type="entry name" value="Penicillin-binding protein 2x (pbp-2x), c-terminal domain"/>
    <property type="match status" value="2"/>
</dbReference>
<dbReference type="SUPFAM" id="SSF56519">
    <property type="entry name" value="Penicillin binding protein dimerisation domain"/>
    <property type="match status" value="1"/>
</dbReference>
<feature type="domain" description="PASTA" evidence="5">
    <location>
        <begin position="668"/>
        <end position="726"/>
    </location>
</feature>
<dbReference type="Gene3D" id="3.90.1310.10">
    <property type="entry name" value="Penicillin-binding protein 2a (Domain 2)"/>
    <property type="match status" value="1"/>
</dbReference>
<protein>
    <submittedName>
        <fullName evidence="6">Stage V sporulation protein D (Sporulation-specific penicillin-binding protein)</fullName>
    </submittedName>
</protein>
<evidence type="ECO:0000256" key="4">
    <source>
        <dbReference type="SAM" id="Phobius"/>
    </source>
</evidence>
<dbReference type="InterPro" id="IPR001460">
    <property type="entry name" value="PCN-bd_Tpept"/>
</dbReference>
<evidence type="ECO:0000313" key="7">
    <source>
        <dbReference type="Proteomes" id="UP000184310"/>
    </source>
</evidence>
<accession>A0A1M6KPZ9</accession>
<dbReference type="NCBIfam" id="TIGR02214">
    <property type="entry name" value="spoVD_pbp"/>
    <property type="match status" value="1"/>
</dbReference>
<dbReference type="PANTHER" id="PTHR30627">
    <property type="entry name" value="PEPTIDOGLYCAN D,D-TRANSPEPTIDASE"/>
    <property type="match status" value="1"/>
</dbReference>
<dbReference type="InterPro" id="IPR005543">
    <property type="entry name" value="PASTA_dom"/>
</dbReference>
<dbReference type="Gene3D" id="3.40.710.10">
    <property type="entry name" value="DD-peptidase/beta-lactamase superfamily"/>
    <property type="match status" value="1"/>
</dbReference>
<dbReference type="Pfam" id="PF00905">
    <property type="entry name" value="Transpeptidase"/>
    <property type="match status" value="1"/>
</dbReference>
<keyword evidence="3 4" id="KW-0472">Membrane</keyword>
<dbReference type="Gene3D" id="3.30.450.330">
    <property type="match status" value="1"/>
</dbReference>
<evidence type="ECO:0000256" key="2">
    <source>
        <dbReference type="ARBA" id="ARBA00007171"/>
    </source>
</evidence>
<organism evidence="6 7">
    <name type="scientific">Clostridium cavendishii DSM 21758</name>
    <dbReference type="NCBI Taxonomy" id="1121302"/>
    <lineage>
        <taxon>Bacteria</taxon>
        <taxon>Bacillati</taxon>
        <taxon>Bacillota</taxon>
        <taxon>Clostridia</taxon>
        <taxon>Eubacteriales</taxon>
        <taxon>Clostridiaceae</taxon>
        <taxon>Clostridium</taxon>
    </lineage>
</organism>
<feature type="domain" description="PASTA" evidence="5">
    <location>
        <begin position="604"/>
        <end position="663"/>
    </location>
</feature>
<dbReference type="InterPro" id="IPR011927">
    <property type="entry name" value="SpoVD_pbp"/>
</dbReference>
<dbReference type="InterPro" id="IPR036138">
    <property type="entry name" value="PBP_dimer_sf"/>
</dbReference>
<proteinExistence type="inferred from homology"/>
<gene>
    <name evidence="6" type="ORF">SAMN02745163_02263</name>
</gene>
<dbReference type="Pfam" id="PF03793">
    <property type="entry name" value="PASTA"/>
    <property type="match status" value="2"/>
</dbReference>
<dbReference type="Proteomes" id="UP000184310">
    <property type="component" value="Unassembled WGS sequence"/>
</dbReference>
<dbReference type="STRING" id="1121302.SAMN02745163_02263"/>
<keyword evidence="4" id="KW-1133">Transmembrane helix</keyword>
<dbReference type="InterPro" id="IPR050515">
    <property type="entry name" value="Beta-lactam/transpept"/>
</dbReference>
<comment type="similarity">
    <text evidence="2">Belongs to the transpeptidase family.</text>
</comment>
<dbReference type="EMBL" id="FQZB01000009">
    <property type="protein sequence ID" value="SHJ61017.1"/>
    <property type="molecule type" value="Genomic_DNA"/>
</dbReference>
<evidence type="ECO:0000256" key="1">
    <source>
        <dbReference type="ARBA" id="ARBA00004370"/>
    </source>
</evidence>
<name>A0A1M6KPZ9_9CLOT</name>
<dbReference type="Pfam" id="PF03717">
    <property type="entry name" value="PBP_dimer"/>
    <property type="match status" value="1"/>
</dbReference>
<evidence type="ECO:0000313" key="6">
    <source>
        <dbReference type="EMBL" id="SHJ61017.1"/>
    </source>
</evidence>
<keyword evidence="4" id="KW-0812">Transmembrane</keyword>
<feature type="transmembrane region" description="Helical" evidence="4">
    <location>
        <begin position="16"/>
        <end position="39"/>
    </location>
</feature>
<dbReference type="InterPro" id="IPR012338">
    <property type="entry name" value="Beta-lactam/transpept-like"/>
</dbReference>
<dbReference type="PANTHER" id="PTHR30627:SF1">
    <property type="entry name" value="PEPTIDOGLYCAN D,D-TRANSPEPTIDASE FTSI"/>
    <property type="match status" value="1"/>
</dbReference>
<dbReference type="GO" id="GO:0005886">
    <property type="term" value="C:plasma membrane"/>
    <property type="evidence" value="ECO:0007669"/>
    <property type="project" value="TreeGrafter"/>
</dbReference>
<dbReference type="SUPFAM" id="SSF56601">
    <property type="entry name" value="beta-lactamase/transpeptidase-like"/>
    <property type="match status" value="1"/>
</dbReference>
<dbReference type="SMART" id="SM00740">
    <property type="entry name" value="PASTA"/>
    <property type="match status" value="2"/>
</dbReference>
<dbReference type="GO" id="GO:0071555">
    <property type="term" value="P:cell wall organization"/>
    <property type="evidence" value="ECO:0007669"/>
    <property type="project" value="TreeGrafter"/>
</dbReference>
<dbReference type="PROSITE" id="PS51178">
    <property type="entry name" value="PASTA"/>
    <property type="match status" value="2"/>
</dbReference>
<comment type="subcellular location">
    <subcellularLocation>
        <location evidence="1">Membrane</location>
    </subcellularLocation>
</comment>
<dbReference type="OrthoDB" id="9804124at2"/>
<dbReference type="InterPro" id="IPR005311">
    <property type="entry name" value="PBP_dimer"/>
</dbReference>
<dbReference type="RefSeq" id="WP_072987347.1">
    <property type="nucleotide sequence ID" value="NZ_FQZB01000009.1"/>
</dbReference>